<dbReference type="PANTHER" id="PTHR21221">
    <property type="entry name" value="UREIDOGLYCOLATE HYDROLASE"/>
    <property type="match status" value="1"/>
</dbReference>
<keyword evidence="7" id="KW-1185">Reference proteome</keyword>
<gene>
    <name evidence="5 6" type="primary">allA</name>
    <name evidence="6" type="ORF">GCM10011352_26220</name>
</gene>
<proteinExistence type="inferred from homology"/>
<keyword evidence="3 5" id="KW-0456">Lyase</keyword>
<dbReference type="Proteomes" id="UP000629025">
    <property type="component" value="Unassembled WGS sequence"/>
</dbReference>
<protein>
    <recommendedName>
        <fullName evidence="5">Ureidoglycolate lyase</fullName>
        <ecNumber evidence="5">4.3.2.3</ecNumber>
    </recommendedName>
    <alternativeName>
        <fullName evidence="5">Ureidoglycolatase</fullName>
    </alternativeName>
</protein>
<dbReference type="EMBL" id="BMIJ01000005">
    <property type="protein sequence ID" value="GGB98831.1"/>
    <property type="molecule type" value="Genomic_DNA"/>
</dbReference>
<comment type="function">
    <text evidence="5">Catalyzes the catabolism of the allantoin degradation intermediate (S)-ureidoglycolate, generating urea and glyoxylate. Involved in the utilization of allantoin as nitrogen source.</text>
</comment>
<dbReference type="CDD" id="cd20298">
    <property type="entry name" value="cupin_UAH"/>
    <property type="match status" value="1"/>
</dbReference>
<evidence type="ECO:0000256" key="4">
    <source>
        <dbReference type="ARBA" id="ARBA00047684"/>
    </source>
</evidence>
<dbReference type="EC" id="4.3.2.3" evidence="5"/>
<evidence type="ECO:0000256" key="1">
    <source>
        <dbReference type="ARBA" id="ARBA00011738"/>
    </source>
</evidence>
<reference evidence="7" key="1">
    <citation type="journal article" date="2019" name="Int. J. Syst. Evol. Microbiol.">
        <title>The Global Catalogue of Microorganisms (GCM) 10K type strain sequencing project: providing services to taxonomists for standard genome sequencing and annotation.</title>
        <authorList>
            <consortium name="The Broad Institute Genomics Platform"/>
            <consortium name="The Broad Institute Genome Sequencing Center for Infectious Disease"/>
            <person name="Wu L."/>
            <person name="Ma J."/>
        </authorList>
    </citation>
    <scope>NUCLEOTIDE SEQUENCE [LARGE SCALE GENOMIC DNA]</scope>
    <source>
        <strain evidence="7">CGMCC 1.15341</strain>
    </source>
</reference>
<organism evidence="6 7">
    <name type="scientific">Marinobacterium zhoushanense</name>
    <dbReference type="NCBI Taxonomy" id="1679163"/>
    <lineage>
        <taxon>Bacteria</taxon>
        <taxon>Pseudomonadati</taxon>
        <taxon>Pseudomonadota</taxon>
        <taxon>Gammaproteobacteria</taxon>
        <taxon>Oceanospirillales</taxon>
        <taxon>Oceanospirillaceae</taxon>
        <taxon>Marinobacterium</taxon>
    </lineage>
</organism>
<evidence type="ECO:0000313" key="7">
    <source>
        <dbReference type="Proteomes" id="UP000629025"/>
    </source>
</evidence>
<dbReference type="InterPro" id="IPR023525">
    <property type="entry name" value="Ureidogly_lyase_bac"/>
</dbReference>
<keyword evidence="2 5" id="KW-0659">Purine metabolism</keyword>
<dbReference type="SUPFAM" id="SSF51182">
    <property type="entry name" value="RmlC-like cupins"/>
    <property type="match status" value="1"/>
</dbReference>
<dbReference type="RefSeq" id="WP_188749034.1">
    <property type="nucleotide sequence ID" value="NZ_BMIJ01000005.1"/>
</dbReference>
<sequence>MRTLYPQPLTRENFAPFGEVIETSGSRHFAINGGTTERFHDLAHVDVSESGGRPLISIFRTQPVKRPLTVRLMERHPLASQAFIPLCRSPFLVLVAPAGDTLTAADLQLFQTNGHQGVNYRRNVWHHPVLALASNQEFLVVDRGGEGKNCDEYLLSEEIQIFVT</sequence>
<evidence type="ECO:0000256" key="5">
    <source>
        <dbReference type="HAMAP-Rule" id="MF_00616"/>
    </source>
</evidence>
<dbReference type="PIRSF" id="PIRSF017306">
    <property type="entry name" value="Ureidogly_hydro"/>
    <property type="match status" value="1"/>
</dbReference>
<dbReference type="Gene3D" id="2.60.120.480">
    <property type="entry name" value="Ureidoglycolate hydrolase"/>
    <property type="match status" value="1"/>
</dbReference>
<dbReference type="PANTHER" id="PTHR21221:SF1">
    <property type="entry name" value="UREIDOGLYCOLATE LYASE"/>
    <property type="match status" value="1"/>
</dbReference>
<dbReference type="InterPro" id="IPR024060">
    <property type="entry name" value="Ureidoglycolate_lyase_dom_sf"/>
</dbReference>
<comment type="similarity">
    <text evidence="5">Belongs to the ureidoglycolate lyase family.</text>
</comment>
<dbReference type="NCBIfam" id="NF009932">
    <property type="entry name" value="PRK13395.1"/>
    <property type="match status" value="1"/>
</dbReference>
<dbReference type="Pfam" id="PF04115">
    <property type="entry name" value="Ureidogly_lyase"/>
    <property type="match status" value="1"/>
</dbReference>
<comment type="caution">
    <text evidence="6">The sequence shown here is derived from an EMBL/GenBank/DDBJ whole genome shotgun (WGS) entry which is preliminary data.</text>
</comment>
<comment type="pathway">
    <text evidence="5">Nitrogen metabolism; (S)-allantoin degradation.</text>
</comment>
<comment type="cofactor">
    <cofactor evidence="5">
        <name>Ni(2+)</name>
        <dbReference type="ChEBI" id="CHEBI:49786"/>
    </cofactor>
</comment>
<comment type="subunit">
    <text evidence="1 5">Homodimer.</text>
</comment>
<dbReference type="InterPro" id="IPR011051">
    <property type="entry name" value="RmlC_Cupin_sf"/>
</dbReference>
<evidence type="ECO:0000313" key="6">
    <source>
        <dbReference type="EMBL" id="GGB98831.1"/>
    </source>
</evidence>
<evidence type="ECO:0000256" key="2">
    <source>
        <dbReference type="ARBA" id="ARBA00022631"/>
    </source>
</evidence>
<dbReference type="HAMAP" id="MF_00616">
    <property type="entry name" value="Ureidogly_lyase"/>
    <property type="match status" value="1"/>
</dbReference>
<name>A0ABQ1KFU5_9GAMM</name>
<dbReference type="InterPro" id="IPR007247">
    <property type="entry name" value="Ureidogly_lyase"/>
</dbReference>
<comment type="catalytic activity">
    <reaction evidence="4 5">
        <text>(S)-ureidoglycolate = urea + glyoxylate</text>
        <dbReference type="Rhea" id="RHEA:11304"/>
        <dbReference type="ChEBI" id="CHEBI:16199"/>
        <dbReference type="ChEBI" id="CHEBI:36655"/>
        <dbReference type="ChEBI" id="CHEBI:57296"/>
        <dbReference type="EC" id="4.3.2.3"/>
    </reaction>
</comment>
<accession>A0ABQ1KFU5</accession>
<dbReference type="InterPro" id="IPR047233">
    <property type="entry name" value="UAH_cupin"/>
</dbReference>
<evidence type="ECO:0000256" key="3">
    <source>
        <dbReference type="ARBA" id="ARBA00023239"/>
    </source>
</evidence>
<dbReference type="GO" id="GO:0016829">
    <property type="term" value="F:lyase activity"/>
    <property type="evidence" value="ECO:0007669"/>
    <property type="project" value="UniProtKB-KW"/>
</dbReference>